<keyword evidence="3" id="KW-1185">Reference proteome</keyword>
<sequence>MPRRPLRPVTAVLSLGALALVAAAGPASAAPSRTFQPLATVAVDGEVAEILSATPDGRTVVYTDSQLGRVGLVDLATPSAPRQVGTVDVGGSPTSVAVTPSGRYALVAVDSTTDLTRPSGHLAVVDLARRTVVRTIDLGGQPDSVDIGPSGRYAAVAVEDQRDELLVGGVEGGLPQLPAGFLSVLDLRGAVADWTADRVELTGLPGAAYAADPEPEFVDVDRRDVAAVTLQENNAVALVDLREQRVVGSFSAGTVTRSDADTADDGTVTFDDELTAPREPDAVQWTASGDLLTADEGDLAAEPSGGRGWTVFSTAGEVRWTSGGSAEQALAAAGRYPDGRSDDKGAEFEGAEVARVHGTDYAFIGSERGDAVLVYDLARDTAPRLLQVLPTGDAPEGLLAIESRGLFLTRNEDDGTLSVFGLR</sequence>
<feature type="chain" id="PRO_5003689275" evidence="1">
    <location>
        <begin position="30"/>
        <end position="423"/>
    </location>
</feature>
<dbReference type="PATRIC" id="fig|477641.3.peg.1801"/>
<dbReference type="PANTHER" id="PTHR46928:SF1">
    <property type="entry name" value="MESENCHYME-SPECIFIC CELL SURFACE GLYCOPROTEIN"/>
    <property type="match status" value="1"/>
</dbReference>
<reference evidence="2 3" key="1">
    <citation type="journal article" date="2012" name="J. Bacteriol.">
        <title>Genome Sequence of Radiation-Resistant Modestobacter marinus Strain BC501, a Representative Actinobacterium That Thrives on Calcareous Stone Surfaces.</title>
        <authorList>
            <person name="Normand P."/>
            <person name="Gury J."/>
            <person name="Pujic P."/>
            <person name="Chouaia B."/>
            <person name="Crotti E."/>
            <person name="Brusetti L."/>
            <person name="Daffonchio D."/>
            <person name="Vacherie B."/>
            <person name="Barbe V."/>
            <person name="Medigue C."/>
            <person name="Calteau A."/>
            <person name="Ghodhbane-Gtari F."/>
            <person name="Essoussi I."/>
            <person name="Nouioui I."/>
            <person name="Abbassi-Ghozzi I."/>
            <person name="Gtari M."/>
        </authorList>
    </citation>
    <scope>NUCLEOTIDE SEQUENCE [LARGE SCALE GENOMIC DNA]</scope>
    <source>
        <strain evidence="3">BC 501</strain>
    </source>
</reference>
<dbReference type="AlphaFoldDB" id="I4EVD0"/>
<evidence type="ECO:0000313" key="3">
    <source>
        <dbReference type="Proteomes" id="UP000006461"/>
    </source>
</evidence>
<dbReference type="InterPro" id="IPR011048">
    <property type="entry name" value="Haem_d1_sf"/>
</dbReference>
<organism evidence="2 3">
    <name type="scientific">Modestobacter italicus (strain DSM 44449 / CECT 9708 / BC 501)</name>
    <dbReference type="NCBI Taxonomy" id="2732864"/>
    <lineage>
        <taxon>Bacteria</taxon>
        <taxon>Bacillati</taxon>
        <taxon>Actinomycetota</taxon>
        <taxon>Actinomycetes</taxon>
        <taxon>Geodermatophilales</taxon>
        <taxon>Geodermatophilaceae</taxon>
        <taxon>Modestobacter</taxon>
    </lineage>
</organism>
<proteinExistence type="predicted"/>
<accession>I4EVD0</accession>
<dbReference type="EMBL" id="FO203431">
    <property type="protein sequence ID" value="CCH87343.1"/>
    <property type="molecule type" value="Genomic_DNA"/>
</dbReference>
<evidence type="ECO:0000313" key="2">
    <source>
        <dbReference type="EMBL" id="CCH87343.1"/>
    </source>
</evidence>
<feature type="signal peptide" evidence="1">
    <location>
        <begin position="1"/>
        <end position="29"/>
    </location>
</feature>
<protein>
    <submittedName>
        <fullName evidence="2">Uncharacterized protein</fullName>
    </submittedName>
</protein>
<dbReference type="OrthoDB" id="1016457at2"/>
<dbReference type="InterPro" id="IPR015943">
    <property type="entry name" value="WD40/YVTN_repeat-like_dom_sf"/>
</dbReference>
<name>I4EVD0_MODI5</name>
<gene>
    <name evidence="2" type="ordered locus">MODMU_1906</name>
</gene>
<dbReference type="InterPro" id="IPR052956">
    <property type="entry name" value="Mesenchyme-surface_protein"/>
</dbReference>
<dbReference type="KEGG" id="mmar:MODMU_1906"/>
<dbReference type="HOGENOM" id="CLU_648620_0_0_11"/>
<dbReference type="PANTHER" id="PTHR46928">
    <property type="entry name" value="MESENCHYME-SPECIFIC CELL SURFACE GLYCOPROTEIN"/>
    <property type="match status" value="1"/>
</dbReference>
<dbReference type="Gene3D" id="2.130.10.10">
    <property type="entry name" value="YVTN repeat-like/Quinoprotein amine dehydrogenase"/>
    <property type="match status" value="1"/>
</dbReference>
<dbReference type="eggNOG" id="COG3391">
    <property type="taxonomic scope" value="Bacteria"/>
</dbReference>
<evidence type="ECO:0000256" key="1">
    <source>
        <dbReference type="SAM" id="SignalP"/>
    </source>
</evidence>
<dbReference type="STRING" id="477641.MODMU_1906"/>
<dbReference type="Proteomes" id="UP000006461">
    <property type="component" value="Chromosome"/>
</dbReference>
<keyword evidence="1" id="KW-0732">Signal</keyword>
<dbReference type="SUPFAM" id="SSF51004">
    <property type="entry name" value="C-terminal (heme d1) domain of cytochrome cd1-nitrite reductase"/>
    <property type="match status" value="1"/>
</dbReference>